<protein>
    <submittedName>
        <fullName evidence="5">HK97 family phage prohead protease</fullName>
    </submittedName>
</protein>
<keyword evidence="1" id="KW-1188">Viral release from host cell</keyword>
<name>A0A3V1CG38_SALET</name>
<dbReference type="NCBIfam" id="TIGR01543">
    <property type="entry name" value="proheadase_HK97"/>
    <property type="match status" value="1"/>
</dbReference>
<dbReference type="AlphaFoldDB" id="A0A3V1CG38"/>
<organism evidence="5">
    <name type="scientific">Salmonella enterica I</name>
    <dbReference type="NCBI Taxonomy" id="59201"/>
    <lineage>
        <taxon>Bacteria</taxon>
        <taxon>Pseudomonadati</taxon>
        <taxon>Pseudomonadota</taxon>
        <taxon>Gammaproteobacteria</taxon>
        <taxon>Enterobacterales</taxon>
        <taxon>Enterobacteriaceae</taxon>
        <taxon>Salmonella</taxon>
    </lineage>
</organism>
<sequence>MAVKPVSRRITPMQTKQRLDVPLSLKSVSDSGEFEGYGSVFGVKDSHDDVVMSGAFAASLRAWSDRKALPALLWQHRMDEPIGVYTEMKEDDVGLYVRGRLLIDDDPLAKRAHAHMKAGSLTGLSIGYVLKDWEYDRSKEAFLLKEIDLWEVSLVTFPSNDEARISDVKNALARGEIPEQKKIERVLRDVGLSRTQAKAFMAGGYGALSLRDAEDVGSALNALNALKNLNF</sequence>
<proteinExistence type="predicted"/>
<dbReference type="GO" id="GO:0006508">
    <property type="term" value="P:proteolysis"/>
    <property type="evidence" value="ECO:0007669"/>
    <property type="project" value="UniProtKB-KW"/>
</dbReference>
<dbReference type="EMBL" id="AAINGY010000043">
    <property type="protein sequence ID" value="ECG0956184.1"/>
    <property type="molecule type" value="Genomic_DNA"/>
</dbReference>
<reference evidence="5" key="1">
    <citation type="submission" date="2018-06" db="EMBL/GenBank/DDBJ databases">
        <authorList>
            <person name="Ashton P.M."/>
            <person name="Dallman T."/>
            <person name="Nair S."/>
            <person name="De Pinna E."/>
            <person name="Peters T."/>
            <person name="Grant K."/>
        </authorList>
    </citation>
    <scope>NUCLEOTIDE SEQUENCE</scope>
    <source>
        <strain evidence="5">294733</strain>
    </source>
</reference>
<dbReference type="GO" id="GO:0008233">
    <property type="term" value="F:peptidase activity"/>
    <property type="evidence" value="ECO:0007669"/>
    <property type="project" value="UniProtKB-KW"/>
</dbReference>
<comment type="caution">
    <text evidence="5">The sequence shown here is derived from an EMBL/GenBank/DDBJ whole genome shotgun (WGS) entry which is preliminary data.</text>
</comment>
<feature type="domain" description="Prohead serine protease" evidence="4">
    <location>
        <begin position="26"/>
        <end position="171"/>
    </location>
</feature>
<keyword evidence="3" id="KW-0378">Hydrolase</keyword>
<evidence type="ECO:0000259" key="4">
    <source>
        <dbReference type="Pfam" id="PF04586"/>
    </source>
</evidence>
<accession>A0A3V1CG38</accession>
<evidence type="ECO:0000256" key="2">
    <source>
        <dbReference type="ARBA" id="ARBA00022670"/>
    </source>
</evidence>
<evidence type="ECO:0000256" key="3">
    <source>
        <dbReference type="ARBA" id="ARBA00022801"/>
    </source>
</evidence>
<keyword evidence="2 5" id="KW-0645">Protease</keyword>
<dbReference type="SUPFAM" id="SSF50789">
    <property type="entry name" value="Herpes virus serine proteinase, assemblin"/>
    <property type="match status" value="1"/>
</dbReference>
<dbReference type="InterPro" id="IPR006433">
    <property type="entry name" value="Prohead_protease"/>
</dbReference>
<dbReference type="Pfam" id="PF04586">
    <property type="entry name" value="Peptidase_S78"/>
    <property type="match status" value="1"/>
</dbReference>
<gene>
    <name evidence="5" type="ORF">DO679_24135</name>
</gene>
<evidence type="ECO:0000256" key="1">
    <source>
        <dbReference type="ARBA" id="ARBA00022612"/>
    </source>
</evidence>
<evidence type="ECO:0000313" key="5">
    <source>
        <dbReference type="EMBL" id="ECG0956184.1"/>
    </source>
</evidence>
<dbReference type="InterPro" id="IPR054613">
    <property type="entry name" value="Peptidase_S78_dom"/>
</dbReference>